<dbReference type="InterPro" id="IPR007053">
    <property type="entry name" value="LRAT_dom"/>
</dbReference>
<dbReference type="AlphaFoldDB" id="A0A394DCU7"/>
<evidence type="ECO:0000313" key="3">
    <source>
        <dbReference type="Proteomes" id="UP000188354"/>
    </source>
</evidence>
<dbReference type="Gene3D" id="3.90.1720.10">
    <property type="entry name" value="endopeptidase domain like (from Nostoc punctiforme)"/>
    <property type="match status" value="1"/>
</dbReference>
<dbReference type="PANTHER" id="PTHR46137">
    <property type="entry name" value="OS05G0310600 PROTEIN"/>
    <property type="match status" value="1"/>
</dbReference>
<dbReference type="EMBL" id="MLAU01017028">
    <property type="protein sequence ID" value="OIW20954.1"/>
    <property type="molecule type" value="Genomic_DNA"/>
</dbReference>
<sequence length="202" mass="21920">MVIHFTSGAGQETGRTTILDRLSFSSSSFHATEIPCPKCNHQTSGDGVIASCLSCFLSGSQLCRFDYGVSIPYFLVKVRGGTCTLASSDSAADVLHRAYILLENGFGRYDTVDNNCEDFAIYCKTGLQVDKSRQTRIGLSGQAVSFFSVTGSIISRLPFISAKCAGLPFGCAMYCYDRYFSDIGTRSDVSKVPVEKLIAEMK</sequence>
<protein>
    <recommendedName>
        <fullName evidence="1">LRAT domain-containing protein</fullName>
    </recommendedName>
</protein>
<evidence type="ECO:0000259" key="1">
    <source>
        <dbReference type="PROSITE" id="PS51934"/>
    </source>
</evidence>
<comment type="caution">
    <text evidence="2">The sequence shown here is derived from an EMBL/GenBank/DDBJ whole genome shotgun (WGS) entry which is preliminary data.</text>
</comment>
<accession>A0A394DCU7</accession>
<organism evidence="2 3">
    <name type="scientific">Lupinus angustifolius</name>
    <name type="common">Narrow-leaved blue lupine</name>
    <dbReference type="NCBI Taxonomy" id="3871"/>
    <lineage>
        <taxon>Eukaryota</taxon>
        <taxon>Viridiplantae</taxon>
        <taxon>Streptophyta</taxon>
        <taxon>Embryophyta</taxon>
        <taxon>Tracheophyta</taxon>
        <taxon>Spermatophyta</taxon>
        <taxon>Magnoliopsida</taxon>
        <taxon>eudicotyledons</taxon>
        <taxon>Gunneridae</taxon>
        <taxon>Pentapetalae</taxon>
        <taxon>rosids</taxon>
        <taxon>fabids</taxon>
        <taxon>Fabales</taxon>
        <taxon>Fabaceae</taxon>
        <taxon>Papilionoideae</taxon>
        <taxon>50 kb inversion clade</taxon>
        <taxon>genistoids sensu lato</taxon>
        <taxon>core genistoids</taxon>
        <taxon>Genisteae</taxon>
        <taxon>Lupinus</taxon>
    </lineage>
</organism>
<gene>
    <name evidence="2" type="ORF">TanjilG_26495</name>
</gene>
<keyword evidence="3" id="KW-1185">Reference proteome</keyword>
<dbReference type="Proteomes" id="UP000188354">
    <property type="component" value="Unassembled WGS sequence"/>
</dbReference>
<name>A0A394DCU7_LUPAN</name>
<dbReference type="PROSITE" id="PS51934">
    <property type="entry name" value="LRAT"/>
    <property type="match status" value="1"/>
</dbReference>
<dbReference type="Pfam" id="PF04970">
    <property type="entry name" value="LRAT"/>
    <property type="match status" value="1"/>
</dbReference>
<proteinExistence type="predicted"/>
<reference evidence="2 3" key="1">
    <citation type="journal article" date="2017" name="Plant Biotechnol. J.">
        <title>A comprehensive draft genome sequence for lupin (Lupinus angustifolius), an emerging health food: insights into plant-microbe interactions and legume evolution.</title>
        <authorList>
            <person name="Hane J.K."/>
            <person name="Ming Y."/>
            <person name="Kamphuis L.G."/>
            <person name="Nelson M.N."/>
            <person name="Garg G."/>
            <person name="Atkins C.A."/>
            <person name="Bayer P.E."/>
            <person name="Bravo A."/>
            <person name="Bringans S."/>
            <person name="Cannon S."/>
            <person name="Edwards D."/>
            <person name="Foley R."/>
            <person name="Gao L.L."/>
            <person name="Harrison M.J."/>
            <person name="Huang W."/>
            <person name="Hurgobin B."/>
            <person name="Li S."/>
            <person name="Liu C.W."/>
            <person name="McGrath A."/>
            <person name="Morahan G."/>
            <person name="Murray J."/>
            <person name="Weller J."/>
            <person name="Jian J."/>
            <person name="Singh K.B."/>
        </authorList>
    </citation>
    <scope>NUCLEOTIDE SEQUENCE [LARGE SCALE GENOMIC DNA]</scope>
    <source>
        <strain evidence="3">cv. Tanjil</strain>
        <tissue evidence="2">Whole plant</tissue>
    </source>
</reference>
<feature type="domain" description="LRAT" evidence="1">
    <location>
        <begin position="1"/>
        <end position="132"/>
    </location>
</feature>
<dbReference type="Gramene" id="OIW20954">
    <property type="protein sequence ID" value="OIW20954"/>
    <property type="gene ID" value="TanjilG_26495"/>
</dbReference>
<dbReference type="STRING" id="3871.A0A394DCU7"/>
<dbReference type="PANTHER" id="PTHR46137:SF3">
    <property type="entry name" value="OS05G0310600 PROTEIN"/>
    <property type="match status" value="1"/>
</dbReference>
<evidence type="ECO:0000313" key="2">
    <source>
        <dbReference type="EMBL" id="OIW20954.1"/>
    </source>
</evidence>